<comment type="caution">
    <text evidence="1">The sequence shown here is derived from an EMBL/GenBank/DDBJ whole genome shotgun (WGS) entry which is preliminary data.</text>
</comment>
<evidence type="ECO:0000313" key="2">
    <source>
        <dbReference type="Proteomes" id="UP001203297"/>
    </source>
</evidence>
<name>A0AAD4QJT7_9AGAM</name>
<keyword evidence="2" id="KW-1185">Reference proteome</keyword>
<sequence length="457" mass="50775">MHALAHHQIIKDANATAAPSSVSNSLAIFKSEQEKRPIYEGHLANRRGPPIAIYHTAFAQLKDSLQDPNKVVDPQKLKRMDDTAKLILASTQIYRTEKERATMVYPYICSVLGIKLCESVTTTTGGKNKAESDALVEQDLDDKTFGEKVATVGHLELKNELGVTGQCAVQNTLGLQTERCFPQYKDICNTTCCPCIIISIAGPYIMFGGAICAGIFVAEAFTDFIYLGGAKEQIVTLSWIFAAVAHALDMLKEYYHCLKLNPGPPNVNWLFPQPTYTTNRHLQEIPTILSQFDYEGREPDNYQCSLFVATYNDCPVLIKFCQAYHGNAHHIVADAGYAPQLFFCERLQGGVIIIIMELVDGRDAFHHFGSTKTIPSDLLDDVKAAISKLHAANLVFGDMRRPNILIKKEIDRSQEIDRLRALLIGFEWVGEAGQARYPPLLNDSGEIAWAEGYVRMG</sequence>
<dbReference type="Proteomes" id="UP001203297">
    <property type="component" value="Unassembled WGS sequence"/>
</dbReference>
<reference evidence="1" key="1">
    <citation type="journal article" date="2022" name="New Phytol.">
        <title>Evolutionary transition to the ectomycorrhizal habit in the genomes of a hyperdiverse lineage of mushroom-forming fungi.</title>
        <authorList>
            <person name="Looney B."/>
            <person name="Miyauchi S."/>
            <person name="Morin E."/>
            <person name="Drula E."/>
            <person name="Courty P.E."/>
            <person name="Kohler A."/>
            <person name="Kuo A."/>
            <person name="LaButti K."/>
            <person name="Pangilinan J."/>
            <person name="Lipzen A."/>
            <person name="Riley R."/>
            <person name="Andreopoulos W."/>
            <person name="He G."/>
            <person name="Johnson J."/>
            <person name="Nolan M."/>
            <person name="Tritt A."/>
            <person name="Barry K.W."/>
            <person name="Grigoriev I.V."/>
            <person name="Nagy L.G."/>
            <person name="Hibbett D."/>
            <person name="Henrissat B."/>
            <person name="Matheny P.B."/>
            <person name="Labbe J."/>
            <person name="Martin F.M."/>
        </authorList>
    </citation>
    <scope>NUCLEOTIDE SEQUENCE</scope>
    <source>
        <strain evidence="1">BPL690</strain>
    </source>
</reference>
<proteinExistence type="predicted"/>
<dbReference type="EMBL" id="WTXG01000058">
    <property type="protein sequence ID" value="KAI0295432.1"/>
    <property type="molecule type" value="Genomic_DNA"/>
</dbReference>
<dbReference type="AlphaFoldDB" id="A0AAD4QJT7"/>
<protein>
    <recommendedName>
        <fullName evidence="3">Protein kinase domain-containing protein</fullName>
    </recommendedName>
</protein>
<gene>
    <name evidence="1" type="ORF">B0F90DRAFT_1637838</name>
</gene>
<evidence type="ECO:0000313" key="1">
    <source>
        <dbReference type="EMBL" id="KAI0295432.1"/>
    </source>
</evidence>
<organism evidence="1 2">
    <name type="scientific">Multifurca ochricompacta</name>
    <dbReference type="NCBI Taxonomy" id="376703"/>
    <lineage>
        <taxon>Eukaryota</taxon>
        <taxon>Fungi</taxon>
        <taxon>Dikarya</taxon>
        <taxon>Basidiomycota</taxon>
        <taxon>Agaricomycotina</taxon>
        <taxon>Agaricomycetes</taxon>
        <taxon>Russulales</taxon>
        <taxon>Russulaceae</taxon>
        <taxon>Multifurca</taxon>
    </lineage>
</organism>
<dbReference type="SUPFAM" id="SSF56112">
    <property type="entry name" value="Protein kinase-like (PK-like)"/>
    <property type="match status" value="1"/>
</dbReference>
<evidence type="ECO:0008006" key="3">
    <source>
        <dbReference type="Google" id="ProtNLM"/>
    </source>
</evidence>
<accession>A0AAD4QJT7</accession>
<dbReference type="InterPro" id="IPR011009">
    <property type="entry name" value="Kinase-like_dom_sf"/>
</dbReference>